<sequence length="315" mass="37299">MISIIVPVYNVEKYLDRCVQSILIQSFKRFELILVNDGSTDNSFEICQKYRKKDSRVILISQENKGLSAARNTGLNNAHGDYICFIDSDDFIEKDYLKLLLNNLKSNNADISICEYFLSNEKGKKYSIVKFNEPKNISILSGKNTFNYFYEDNYVPNVVAWNKLYKASLFKELRYKEGYYFEDEFIARPLFYAAKRVSFLREPLYNYVQRSGSIMNSAWNLKKYEDRQLMYEERIDYFKSNDRRLYKLAVQQYKNWIIGIDYENCNNLDKLYLSKLQKEYRKYFGIRISNTPKAVLKDLLGALNIRSISKLKSIL</sequence>
<evidence type="ECO:0000256" key="2">
    <source>
        <dbReference type="ARBA" id="ARBA00022679"/>
    </source>
</evidence>
<dbReference type="AlphaFoldDB" id="A0AAC8W9Q0"/>
<organism evidence="4 5">
    <name type="scientific">Lactobacillus helveticus</name>
    <name type="common">Lactobacillus suntoryeus</name>
    <dbReference type="NCBI Taxonomy" id="1587"/>
    <lineage>
        <taxon>Bacteria</taxon>
        <taxon>Bacillati</taxon>
        <taxon>Bacillota</taxon>
        <taxon>Bacilli</taxon>
        <taxon>Lactobacillales</taxon>
        <taxon>Lactobacillaceae</taxon>
        <taxon>Lactobacillus</taxon>
    </lineage>
</organism>
<dbReference type="EMBL" id="CP012381">
    <property type="protein sequence ID" value="ALI53215.1"/>
    <property type="molecule type" value="Genomic_DNA"/>
</dbReference>
<dbReference type="InterPro" id="IPR029044">
    <property type="entry name" value="Nucleotide-diphossugar_trans"/>
</dbReference>
<proteinExistence type="predicted"/>
<reference evidence="4 5" key="1">
    <citation type="submission" date="2015-08" db="EMBL/GenBank/DDBJ databases">
        <title>Complete genome sequence of Lactobacillus helveticus CAUH18, a probiotic strain originated from koumiss.</title>
        <authorList>
            <person name="Yang Y."/>
            <person name="Hao Y."/>
        </authorList>
    </citation>
    <scope>NUCLEOTIDE SEQUENCE [LARGE SCALE GENOMIC DNA]</scope>
    <source>
        <strain evidence="4 5">CAUH18</strain>
    </source>
</reference>
<dbReference type="CDD" id="cd00761">
    <property type="entry name" value="Glyco_tranf_GTA_type"/>
    <property type="match status" value="1"/>
</dbReference>
<gene>
    <name evidence="4" type="ORF">ALV80_09455</name>
</gene>
<evidence type="ECO:0000313" key="5">
    <source>
        <dbReference type="Proteomes" id="UP000063930"/>
    </source>
</evidence>
<protein>
    <recommendedName>
        <fullName evidence="3">Glycosyltransferase 2-like domain-containing protein</fullName>
    </recommendedName>
</protein>
<dbReference type="Gene3D" id="3.90.550.10">
    <property type="entry name" value="Spore Coat Polysaccharide Biosynthesis Protein SpsA, Chain A"/>
    <property type="match status" value="1"/>
</dbReference>
<feature type="domain" description="Glycosyltransferase 2-like" evidence="3">
    <location>
        <begin position="3"/>
        <end position="173"/>
    </location>
</feature>
<evidence type="ECO:0000313" key="4">
    <source>
        <dbReference type="EMBL" id="ALI53215.1"/>
    </source>
</evidence>
<keyword evidence="2" id="KW-0808">Transferase</keyword>
<evidence type="ECO:0000259" key="3">
    <source>
        <dbReference type="Pfam" id="PF00535"/>
    </source>
</evidence>
<dbReference type="InterPro" id="IPR001173">
    <property type="entry name" value="Glyco_trans_2-like"/>
</dbReference>
<dbReference type="Pfam" id="PF00535">
    <property type="entry name" value="Glycos_transf_2"/>
    <property type="match status" value="1"/>
</dbReference>
<accession>A0AAC8W9Q0</accession>
<dbReference type="PANTHER" id="PTHR22916">
    <property type="entry name" value="GLYCOSYLTRANSFERASE"/>
    <property type="match status" value="1"/>
</dbReference>
<dbReference type="SUPFAM" id="SSF53448">
    <property type="entry name" value="Nucleotide-diphospho-sugar transferases"/>
    <property type="match status" value="1"/>
</dbReference>
<evidence type="ECO:0000256" key="1">
    <source>
        <dbReference type="ARBA" id="ARBA00022676"/>
    </source>
</evidence>
<dbReference type="PANTHER" id="PTHR22916:SF51">
    <property type="entry name" value="GLYCOSYLTRANSFERASE EPSH-RELATED"/>
    <property type="match status" value="1"/>
</dbReference>
<name>A0AAC8W9Q0_LACHE</name>
<keyword evidence="1" id="KW-0328">Glycosyltransferase</keyword>
<dbReference type="GO" id="GO:0016757">
    <property type="term" value="F:glycosyltransferase activity"/>
    <property type="evidence" value="ECO:0007669"/>
    <property type="project" value="UniProtKB-KW"/>
</dbReference>
<dbReference type="Proteomes" id="UP000063930">
    <property type="component" value="Chromosome"/>
</dbReference>